<organism evidence="2 3">
    <name type="scientific">Pythium oligandrum</name>
    <name type="common">Mycoparasitic fungus</name>
    <dbReference type="NCBI Taxonomy" id="41045"/>
    <lineage>
        <taxon>Eukaryota</taxon>
        <taxon>Sar</taxon>
        <taxon>Stramenopiles</taxon>
        <taxon>Oomycota</taxon>
        <taxon>Peronosporomycetes</taxon>
        <taxon>Pythiales</taxon>
        <taxon>Pythiaceae</taxon>
        <taxon>Pythium</taxon>
    </lineage>
</organism>
<proteinExistence type="predicted"/>
<reference evidence="2" key="1">
    <citation type="submission" date="2019-03" db="EMBL/GenBank/DDBJ databases">
        <title>Long read genome sequence of the mycoparasitic Pythium oligandrum ATCC 38472 isolated from sugarbeet rhizosphere.</title>
        <authorList>
            <person name="Gaulin E."/>
        </authorList>
    </citation>
    <scope>NUCLEOTIDE SEQUENCE</scope>
    <source>
        <strain evidence="2">ATCC 38472_TT</strain>
    </source>
</reference>
<evidence type="ECO:0000313" key="2">
    <source>
        <dbReference type="EMBL" id="TMW63567.1"/>
    </source>
</evidence>
<dbReference type="AlphaFoldDB" id="A0A8K1CJV6"/>
<sequence length="216" mass="24222">MCINIPDTIFLSPCGQPSVWYVTSASKHLKTRHTAHVTPRSILSILSSKAREAALRYCAVVRQGFRVRELTEAQLEELCDEMDQARLEFPSEEGDLTGSQRSFESAPTAFCVQAYMERTYHVTFICIWKSDDVPSNTSPKSKPNGDLYLVKRGGSDEDEYDGNGGVEKIHLTRLSLHEDDANTHAALKELGFDVESAVAHLFHMKLWTTEMLTPAK</sequence>
<dbReference type="EMBL" id="SPLM01000072">
    <property type="protein sequence ID" value="TMW63567.1"/>
    <property type="molecule type" value="Genomic_DNA"/>
</dbReference>
<dbReference type="OrthoDB" id="167632at2759"/>
<name>A0A8K1CJV6_PYTOL</name>
<evidence type="ECO:0000256" key="1">
    <source>
        <dbReference type="SAM" id="MobiDB-lite"/>
    </source>
</evidence>
<keyword evidence="3" id="KW-1185">Reference proteome</keyword>
<comment type="caution">
    <text evidence="2">The sequence shown here is derived from an EMBL/GenBank/DDBJ whole genome shotgun (WGS) entry which is preliminary data.</text>
</comment>
<protein>
    <submittedName>
        <fullName evidence="2">Uncharacterized protein</fullName>
    </submittedName>
</protein>
<accession>A0A8K1CJV6</accession>
<evidence type="ECO:0000313" key="3">
    <source>
        <dbReference type="Proteomes" id="UP000794436"/>
    </source>
</evidence>
<dbReference type="Proteomes" id="UP000794436">
    <property type="component" value="Unassembled WGS sequence"/>
</dbReference>
<feature type="region of interest" description="Disordered" evidence="1">
    <location>
        <begin position="134"/>
        <end position="164"/>
    </location>
</feature>
<gene>
    <name evidence="2" type="ORF">Poli38472_002508</name>
</gene>